<sequence length="443" mass="49219">MKIDGYQIIREISRGPITTVYLANQTALDRQVFLKVLNVQLKHEPDLLERFKREAKICARLKHPNIVSVFDFGATGESFYICMEHIEGQSLVEILRQYQPLPFSVVVFIFTEIARGLAYAHRYGIVHRDVKPANIMVETDGTVKITDFGLATQADLPTVTAQQSAVGTPAYMSPEQAAGKDLDARSDLFSLGATAYELCTGRSPFLGENLADTINNVFHHTPPLLHTIRSDVPSWFSELVQRLLEKNPDKRIQTADEILEIPELKQAIPDKRIFKSFLEHPESFAEQAARPAKPTKPIRKKNAAKTTSISVFIVLLILMAIFLWRQKSVNGHRQLSAPVLAVTDSTKAKDTLTAGVRPAVQPGQEALVQLPSKKKEKQAAANKTVVKTSEDSDRTRQAVSAMGQLMVICSPWARVYVDSQYVETTPLSAPLELTAGAHLVELK</sequence>
<evidence type="ECO:0000256" key="4">
    <source>
        <dbReference type="ARBA" id="ARBA00022741"/>
    </source>
</evidence>
<dbReference type="GO" id="GO:0005524">
    <property type="term" value="F:ATP binding"/>
    <property type="evidence" value="ECO:0007669"/>
    <property type="project" value="UniProtKB-KW"/>
</dbReference>
<evidence type="ECO:0000256" key="2">
    <source>
        <dbReference type="ARBA" id="ARBA00022527"/>
    </source>
</evidence>
<feature type="non-terminal residue" evidence="10">
    <location>
        <position position="443"/>
    </location>
</feature>
<feature type="region of interest" description="Disordered" evidence="7">
    <location>
        <begin position="372"/>
        <end position="392"/>
    </location>
</feature>
<dbReference type="Proteomes" id="UP000886124">
    <property type="component" value="Unassembled WGS sequence"/>
</dbReference>
<dbReference type="Gene3D" id="1.10.510.10">
    <property type="entry name" value="Transferase(Phosphotransferase) domain 1"/>
    <property type="match status" value="1"/>
</dbReference>
<dbReference type="PROSITE" id="PS00108">
    <property type="entry name" value="PROTEIN_KINASE_ST"/>
    <property type="match status" value="1"/>
</dbReference>
<dbReference type="PROSITE" id="PS50011">
    <property type="entry name" value="PROTEIN_KINASE_DOM"/>
    <property type="match status" value="1"/>
</dbReference>
<dbReference type="SUPFAM" id="SSF56112">
    <property type="entry name" value="Protein kinase-like (PK-like)"/>
    <property type="match status" value="1"/>
</dbReference>
<evidence type="ECO:0000259" key="9">
    <source>
        <dbReference type="PROSITE" id="PS50011"/>
    </source>
</evidence>
<dbReference type="FunFam" id="1.10.510.10:FF:000021">
    <property type="entry name" value="Serine/threonine protein kinase"/>
    <property type="match status" value="1"/>
</dbReference>
<dbReference type="AlphaFoldDB" id="A0A7V5PP67"/>
<keyword evidence="5 10" id="KW-0418">Kinase</keyword>
<dbReference type="SMART" id="SM00220">
    <property type="entry name" value="S_TKc"/>
    <property type="match status" value="1"/>
</dbReference>
<keyword evidence="3" id="KW-0808">Transferase</keyword>
<evidence type="ECO:0000256" key="6">
    <source>
        <dbReference type="ARBA" id="ARBA00022840"/>
    </source>
</evidence>
<dbReference type="EC" id="2.7.11.1" evidence="1"/>
<organism evidence="10">
    <name type="scientific">Caldithrix abyssi</name>
    <dbReference type="NCBI Taxonomy" id="187145"/>
    <lineage>
        <taxon>Bacteria</taxon>
        <taxon>Pseudomonadati</taxon>
        <taxon>Calditrichota</taxon>
        <taxon>Calditrichia</taxon>
        <taxon>Calditrichales</taxon>
        <taxon>Calditrichaceae</taxon>
        <taxon>Caldithrix</taxon>
    </lineage>
</organism>
<evidence type="ECO:0000256" key="3">
    <source>
        <dbReference type="ARBA" id="ARBA00022679"/>
    </source>
</evidence>
<comment type="caution">
    <text evidence="10">The sequence shown here is derived from an EMBL/GenBank/DDBJ whole genome shotgun (WGS) entry which is preliminary data.</text>
</comment>
<dbReference type="GO" id="GO:0004674">
    <property type="term" value="F:protein serine/threonine kinase activity"/>
    <property type="evidence" value="ECO:0007669"/>
    <property type="project" value="UniProtKB-KW"/>
</dbReference>
<evidence type="ECO:0000313" key="10">
    <source>
        <dbReference type="EMBL" id="HHJ52681.1"/>
    </source>
</evidence>
<dbReference type="PANTHER" id="PTHR43289:SF6">
    <property type="entry name" value="SERINE_THREONINE-PROTEIN KINASE NEKL-3"/>
    <property type="match status" value="1"/>
</dbReference>
<keyword evidence="6" id="KW-0067">ATP-binding</keyword>
<dbReference type="InterPro" id="IPR011009">
    <property type="entry name" value="Kinase-like_dom_sf"/>
</dbReference>
<accession>A0A7V5PP67</accession>
<evidence type="ECO:0000256" key="8">
    <source>
        <dbReference type="SAM" id="Phobius"/>
    </source>
</evidence>
<dbReference type="EMBL" id="DROD01000398">
    <property type="protein sequence ID" value="HHJ52681.1"/>
    <property type="molecule type" value="Genomic_DNA"/>
</dbReference>
<dbReference type="InterPro" id="IPR000719">
    <property type="entry name" value="Prot_kinase_dom"/>
</dbReference>
<keyword evidence="4" id="KW-0547">Nucleotide-binding</keyword>
<keyword evidence="2 10" id="KW-0723">Serine/threonine-protein kinase</keyword>
<feature type="domain" description="Protein kinase" evidence="9">
    <location>
        <begin position="6"/>
        <end position="264"/>
    </location>
</feature>
<feature type="transmembrane region" description="Helical" evidence="8">
    <location>
        <begin position="306"/>
        <end position="324"/>
    </location>
</feature>
<dbReference type="CDD" id="cd14014">
    <property type="entry name" value="STKc_PknB_like"/>
    <property type="match status" value="1"/>
</dbReference>
<dbReference type="PANTHER" id="PTHR43289">
    <property type="entry name" value="MITOGEN-ACTIVATED PROTEIN KINASE KINASE KINASE 20-RELATED"/>
    <property type="match status" value="1"/>
</dbReference>
<dbReference type="InterPro" id="IPR008271">
    <property type="entry name" value="Ser/Thr_kinase_AS"/>
</dbReference>
<protein>
    <recommendedName>
        <fullName evidence="1">non-specific serine/threonine protein kinase</fullName>
        <ecNumber evidence="1">2.7.11.1</ecNumber>
    </recommendedName>
</protein>
<evidence type="ECO:0000256" key="5">
    <source>
        <dbReference type="ARBA" id="ARBA00022777"/>
    </source>
</evidence>
<evidence type="ECO:0000256" key="7">
    <source>
        <dbReference type="SAM" id="MobiDB-lite"/>
    </source>
</evidence>
<name>A0A7V5PP67_CALAY</name>
<gene>
    <name evidence="10" type="ORF">ENJ89_05760</name>
</gene>
<keyword evidence="8" id="KW-0812">Transmembrane</keyword>
<reference evidence="10" key="1">
    <citation type="journal article" date="2020" name="mSystems">
        <title>Genome- and Community-Level Interaction Insights into Carbon Utilization and Element Cycling Functions of Hydrothermarchaeota in Hydrothermal Sediment.</title>
        <authorList>
            <person name="Zhou Z."/>
            <person name="Liu Y."/>
            <person name="Xu W."/>
            <person name="Pan J."/>
            <person name="Luo Z.H."/>
            <person name="Li M."/>
        </authorList>
    </citation>
    <scope>NUCLEOTIDE SEQUENCE [LARGE SCALE GENOMIC DNA]</scope>
    <source>
        <strain evidence="10">HyVt-527</strain>
    </source>
</reference>
<dbReference type="Pfam" id="PF00069">
    <property type="entry name" value="Pkinase"/>
    <property type="match status" value="1"/>
</dbReference>
<proteinExistence type="predicted"/>
<evidence type="ECO:0000256" key="1">
    <source>
        <dbReference type="ARBA" id="ARBA00012513"/>
    </source>
</evidence>
<keyword evidence="8" id="KW-0472">Membrane</keyword>
<dbReference type="Gene3D" id="3.30.200.20">
    <property type="entry name" value="Phosphorylase Kinase, domain 1"/>
    <property type="match status" value="1"/>
</dbReference>
<keyword evidence="8" id="KW-1133">Transmembrane helix</keyword>